<proteinExistence type="inferred from homology"/>
<dbReference type="GO" id="GO:0016987">
    <property type="term" value="F:sigma factor activity"/>
    <property type="evidence" value="ECO:0007669"/>
    <property type="project" value="UniProtKB-KW"/>
</dbReference>
<dbReference type="InterPro" id="IPR014284">
    <property type="entry name" value="RNA_pol_sigma-70_dom"/>
</dbReference>
<dbReference type="EMBL" id="VBPB01000129">
    <property type="protein sequence ID" value="TMQ71961.1"/>
    <property type="molecule type" value="Genomic_DNA"/>
</dbReference>
<evidence type="ECO:0000256" key="7">
    <source>
        <dbReference type="SAM" id="MobiDB-lite"/>
    </source>
</evidence>
<dbReference type="InterPro" id="IPR013324">
    <property type="entry name" value="RNA_pol_sigma_r3/r4-like"/>
</dbReference>
<keyword evidence="5 6" id="KW-0804">Transcription</keyword>
<dbReference type="SUPFAM" id="SSF88946">
    <property type="entry name" value="Sigma2 domain of RNA polymerase sigma factors"/>
    <property type="match status" value="1"/>
</dbReference>
<dbReference type="Proteomes" id="UP000319771">
    <property type="component" value="Unassembled WGS sequence"/>
</dbReference>
<evidence type="ECO:0000256" key="2">
    <source>
        <dbReference type="ARBA" id="ARBA00023015"/>
    </source>
</evidence>
<keyword evidence="3 6" id="KW-0731">Sigma factor</keyword>
<feature type="region of interest" description="Disordered" evidence="7">
    <location>
        <begin position="1"/>
        <end position="20"/>
    </location>
</feature>
<dbReference type="Pfam" id="PF08281">
    <property type="entry name" value="Sigma70_r4_2"/>
    <property type="match status" value="1"/>
</dbReference>
<evidence type="ECO:0000259" key="9">
    <source>
        <dbReference type="Pfam" id="PF08281"/>
    </source>
</evidence>
<protein>
    <recommendedName>
        <fullName evidence="6">RNA polymerase sigma factor</fullName>
    </recommendedName>
</protein>
<dbReference type="InterPro" id="IPR000838">
    <property type="entry name" value="RNA_pol_sigma70_ECF_CS"/>
</dbReference>
<dbReference type="PANTHER" id="PTHR43133">
    <property type="entry name" value="RNA POLYMERASE ECF-TYPE SIGMA FACTO"/>
    <property type="match status" value="1"/>
</dbReference>
<dbReference type="Pfam" id="PF04542">
    <property type="entry name" value="Sigma70_r2"/>
    <property type="match status" value="1"/>
</dbReference>
<dbReference type="InterPro" id="IPR013325">
    <property type="entry name" value="RNA_pol_sigma_r2"/>
</dbReference>
<dbReference type="SUPFAM" id="SSF88659">
    <property type="entry name" value="Sigma3 and sigma4 domains of RNA polymerase sigma factors"/>
    <property type="match status" value="1"/>
</dbReference>
<dbReference type="GO" id="GO:0006352">
    <property type="term" value="P:DNA-templated transcription initiation"/>
    <property type="evidence" value="ECO:0007669"/>
    <property type="project" value="InterPro"/>
</dbReference>
<gene>
    <name evidence="10" type="ORF">E6K81_08785</name>
</gene>
<dbReference type="NCBIfam" id="TIGR02937">
    <property type="entry name" value="sigma70-ECF"/>
    <property type="match status" value="1"/>
</dbReference>
<feature type="domain" description="RNA polymerase sigma-70 region 2" evidence="8">
    <location>
        <begin position="45"/>
        <end position="112"/>
    </location>
</feature>
<dbReference type="PANTHER" id="PTHR43133:SF8">
    <property type="entry name" value="RNA POLYMERASE SIGMA FACTOR HI_1459-RELATED"/>
    <property type="match status" value="1"/>
</dbReference>
<dbReference type="PROSITE" id="PS01063">
    <property type="entry name" value="SIGMA70_ECF"/>
    <property type="match status" value="1"/>
</dbReference>
<dbReference type="InterPro" id="IPR039425">
    <property type="entry name" value="RNA_pol_sigma-70-like"/>
</dbReference>
<dbReference type="InterPro" id="IPR036388">
    <property type="entry name" value="WH-like_DNA-bd_sf"/>
</dbReference>
<accession>A0A538U7U0</accession>
<dbReference type="GO" id="GO:0003677">
    <property type="term" value="F:DNA binding"/>
    <property type="evidence" value="ECO:0007669"/>
    <property type="project" value="UniProtKB-KW"/>
</dbReference>
<organism evidence="10 11">
    <name type="scientific">Eiseniibacteriota bacterium</name>
    <dbReference type="NCBI Taxonomy" id="2212470"/>
    <lineage>
        <taxon>Bacteria</taxon>
        <taxon>Candidatus Eiseniibacteriota</taxon>
    </lineage>
</organism>
<dbReference type="InterPro" id="IPR013249">
    <property type="entry name" value="RNA_pol_sigma70_r4_t2"/>
</dbReference>
<dbReference type="Gene3D" id="1.10.1740.10">
    <property type="match status" value="1"/>
</dbReference>
<evidence type="ECO:0000256" key="1">
    <source>
        <dbReference type="ARBA" id="ARBA00010641"/>
    </source>
</evidence>
<sequence length="217" mass="24847">MGYERQVSRSVAPDRDPAAPPILSLSDEDLMARVAEDDERAFTELVRRFQSRVMNLITRVLNDRECSDDLAQEVFVRVFVHRRNYRRGSKFSTWLFTIAANLAKNEIRRRVRKRNWFSLDALQEMVHDSAIQLADPTEGQETVLQREQLQEAVGGAIAAVPEKYRVALVLRDIEGFAYEEIAQILRIPGGTVRSRINRARGMLKRKLVPLLRKGGTA</sequence>
<dbReference type="CDD" id="cd06171">
    <property type="entry name" value="Sigma70_r4"/>
    <property type="match status" value="1"/>
</dbReference>
<evidence type="ECO:0000259" key="8">
    <source>
        <dbReference type="Pfam" id="PF04542"/>
    </source>
</evidence>
<evidence type="ECO:0000256" key="4">
    <source>
        <dbReference type="ARBA" id="ARBA00023125"/>
    </source>
</evidence>
<feature type="domain" description="RNA polymerase sigma factor 70 region 4 type 2" evidence="9">
    <location>
        <begin position="152"/>
        <end position="201"/>
    </location>
</feature>
<comment type="similarity">
    <text evidence="1 6">Belongs to the sigma-70 factor family. ECF subfamily.</text>
</comment>
<keyword evidence="4 6" id="KW-0238">DNA-binding</keyword>
<evidence type="ECO:0000256" key="3">
    <source>
        <dbReference type="ARBA" id="ARBA00023082"/>
    </source>
</evidence>
<evidence type="ECO:0000313" key="10">
    <source>
        <dbReference type="EMBL" id="TMQ71961.1"/>
    </source>
</evidence>
<keyword evidence="2 6" id="KW-0805">Transcription regulation</keyword>
<dbReference type="Gene3D" id="1.10.10.10">
    <property type="entry name" value="Winged helix-like DNA-binding domain superfamily/Winged helix DNA-binding domain"/>
    <property type="match status" value="1"/>
</dbReference>
<dbReference type="InterPro" id="IPR007627">
    <property type="entry name" value="RNA_pol_sigma70_r2"/>
</dbReference>
<name>A0A538U7U0_UNCEI</name>
<evidence type="ECO:0000313" key="11">
    <source>
        <dbReference type="Proteomes" id="UP000319771"/>
    </source>
</evidence>
<dbReference type="AlphaFoldDB" id="A0A538U7U0"/>
<comment type="caution">
    <text evidence="10">The sequence shown here is derived from an EMBL/GenBank/DDBJ whole genome shotgun (WGS) entry which is preliminary data.</text>
</comment>
<reference evidence="10 11" key="1">
    <citation type="journal article" date="2019" name="Nat. Microbiol.">
        <title>Mediterranean grassland soil C-N compound turnover is dependent on rainfall and depth, and is mediated by genomically divergent microorganisms.</title>
        <authorList>
            <person name="Diamond S."/>
            <person name="Andeer P.F."/>
            <person name="Li Z."/>
            <person name="Crits-Christoph A."/>
            <person name="Burstein D."/>
            <person name="Anantharaman K."/>
            <person name="Lane K.R."/>
            <person name="Thomas B.C."/>
            <person name="Pan C."/>
            <person name="Northen T.R."/>
            <person name="Banfield J.F."/>
        </authorList>
    </citation>
    <scope>NUCLEOTIDE SEQUENCE [LARGE SCALE GENOMIC DNA]</scope>
    <source>
        <strain evidence="10">WS_11</strain>
    </source>
</reference>
<evidence type="ECO:0000256" key="5">
    <source>
        <dbReference type="ARBA" id="ARBA00023163"/>
    </source>
</evidence>
<evidence type="ECO:0000256" key="6">
    <source>
        <dbReference type="RuleBase" id="RU000716"/>
    </source>
</evidence>